<dbReference type="Gene3D" id="3.30.565.10">
    <property type="entry name" value="Histidine kinase-like ATPase, C-terminal domain"/>
    <property type="match status" value="1"/>
</dbReference>
<evidence type="ECO:0000256" key="6">
    <source>
        <dbReference type="ARBA" id="ARBA00022679"/>
    </source>
</evidence>
<comment type="subcellular location">
    <subcellularLocation>
        <location evidence="2">Cell membrane</location>
        <topology evidence="2">Multi-pass membrane protein</topology>
    </subcellularLocation>
</comment>
<dbReference type="EMBL" id="JACAQE010000013">
    <property type="protein sequence ID" value="NWC18288.1"/>
    <property type="molecule type" value="Genomic_DNA"/>
</dbReference>
<feature type="transmembrane region" description="Helical" evidence="10">
    <location>
        <begin position="131"/>
        <end position="151"/>
    </location>
</feature>
<dbReference type="GO" id="GO:0000155">
    <property type="term" value="F:phosphorelay sensor kinase activity"/>
    <property type="evidence" value="ECO:0007669"/>
    <property type="project" value="InterPro"/>
</dbReference>
<evidence type="ECO:0000313" key="13">
    <source>
        <dbReference type="Proteomes" id="UP000517547"/>
    </source>
</evidence>
<dbReference type="PANTHER" id="PTHR44936:SF10">
    <property type="entry name" value="SENSOR PROTEIN RSTB"/>
    <property type="match status" value="1"/>
</dbReference>
<comment type="caution">
    <text evidence="12">The sequence shown here is derived from an EMBL/GenBank/DDBJ whole genome shotgun (WGS) entry which is preliminary data.</text>
</comment>
<dbReference type="EC" id="2.7.13.3" evidence="3"/>
<protein>
    <recommendedName>
        <fullName evidence="3">histidine kinase</fullName>
        <ecNumber evidence="3">2.7.13.3</ecNumber>
    </recommendedName>
</protein>
<feature type="domain" description="Histidine kinase" evidence="11">
    <location>
        <begin position="213"/>
        <end position="423"/>
    </location>
</feature>
<dbReference type="SMART" id="SM00387">
    <property type="entry name" value="HATPase_c"/>
    <property type="match status" value="1"/>
</dbReference>
<sequence length="424" mass="47285">MAIVAGLLWTALTLYLLWLSAGASVAVSEASFRRLMTGPGYLIAQQLKPLSAKQREVRLDVLRQHFQYPVNLVERDSIDVPPEADTMLEHHEAVQDVDEEIAYYPLDDETLIQFGPMWVSASLDDFFVTPIYWFTAFAAGAPVLVFLGLGWRRRRQHQRDMTALAACLGGMVRTPTVTLPPVGKEWRPLLLTLQQHAQDIAAMSERHKEVSQAVSHELRTPLARLRFALVLLTRSEDEATRKRLQERLQVDIEELESLVRASLTFAKLAGAPANLNNEPILIQSWLQNEFALLDGNRHRLELETDPPGLELIGDSALLHLIVRNLLGNAVAYARSHVRISALRQGENHLVLHVDDDGPGILAEDREKIFEPFVRLSSGPEQPGGFGLGLALAQRAAHWHRGELSVSRGPLGGARFSLVLPLRPD</sequence>
<keyword evidence="4" id="KW-1003">Cell membrane</keyword>
<keyword evidence="6" id="KW-0808">Transferase</keyword>
<keyword evidence="10" id="KW-0472">Membrane</keyword>
<dbReference type="PRINTS" id="PR00344">
    <property type="entry name" value="BCTRLSENSOR"/>
</dbReference>
<reference evidence="12 13" key="1">
    <citation type="submission" date="2020-04" db="EMBL/GenBank/DDBJ databases">
        <title>Molecular characterization of pseudomonads from Agaricus bisporus reveal novel blotch 2 pathogens in Western Europe.</title>
        <authorList>
            <person name="Taparia T."/>
            <person name="Krijger M."/>
            <person name="Haynes E."/>
            <person name="Elpinstone J.G."/>
            <person name="Noble R."/>
            <person name="Van Der Wolf J."/>
        </authorList>
    </citation>
    <scope>NUCLEOTIDE SEQUENCE [LARGE SCALE GENOMIC DNA]</scope>
    <source>
        <strain evidence="12 13">IPO3738</strain>
    </source>
</reference>
<dbReference type="Pfam" id="PF00512">
    <property type="entry name" value="HisKA"/>
    <property type="match status" value="1"/>
</dbReference>
<keyword evidence="10" id="KW-1133">Transmembrane helix</keyword>
<evidence type="ECO:0000256" key="8">
    <source>
        <dbReference type="ARBA" id="ARBA00022777"/>
    </source>
</evidence>
<evidence type="ECO:0000256" key="10">
    <source>
        <dbReference type="SAM" id="Phobius"/>
    </source>
</evidence>
<dbReference type="InterPro" id="IPR005467">
    <property type="entry name" value="His_kinase_dom"/>
</dbReference>
<keyword evidence="7" id="KW-0547">Nucleotide-binding</keyword>
<evidence type="ECO:0000313" key="12">
    <source>
        <dbReference type="EMBL" id="NWC18288.1"/>
    </source>
</evidence>
<evidence type="ECO:0000256" key="7">
    <source>
        <dbReference type="ARBA" id="ARBA00022741"/>
    </source>
</evidence>
<dbReference type="GO" id="GO:0005886">
    <property type="term" value="C:plasma membrane"/>
    <property type="evidence" value="ECO:0007669"/>
    <property type="project" value="UniProtKB-SubCell"/>
</dbReference>
<dbReference type="InterPro" id="IPR036097">
    <property type="entry name" value="HisK_dim/P_sf"/>
</dbReference>
<dbReference type="Pfam" id="PF02518">
    <property type="entry name" value="HATPase_c"/>
    <property type="match status" value="1"/>
</dbReference>
<evidence type="ECO:0000256" key="3">
    <source>
        <dbReference type="ARBA" id="ARBA00012438"/>
    </source>
</evidence>
<dbReference type="PROSITE" id="PS50109">
    <property type="entry name" value="HIS_KIN"/>
    <property type="match status" value="1"/>
</dbReference>
<evidence type="ECO:0000256" key="2">
    <source>
        <dbReference type="ARBA" id="ARBA00004651"/>
    </source>
</evidence>
<dbReference type="PANTHER" id="PTHR44936">
    <property type="entry name" value="SENSOR PROTEIN CREC"/>
    <property type="match status" value="1"/>
</dbReference>
<dbReference type="InterPro" id="IPR050980">
    <property type="entry name" value="2C_sensor_his_kinase"/>
</dbReference>
<dbReference type="InterPro" id="IPR036890">
    <property type="entry name" value="HATPase_C_sf"/>
</dbReference>
<gene>
    <name evidence="12" type="ORF">HX845_31865</name>
</gene>
<dbReference type="InterPro" id="IPR003594">
    <property type="entry name" value="HATPase_dom"/>
</dbReference>
<dbReference type="CDD" id="cd00082">
    <property type="entry name" value="HisKA"/>
    <property type="match status" value="1"/>
</dbReference>
<evidence type="ECO:0000256" key="1">
    <source>
        <dbReference type="ARBA" id="ARBA00000085"/>
    </source>
</evidence>
<keyword evidence="10" id="KW-0812">Transmembrane</keyword>
<dbReference type="SMART" id="SM00388">
    <property type="entry name" value="HisKA"/>
    <property type="match status" value="1"/>
</dbReference>
<dbReference type="Proteomes" id="UP000517547">
    <property type="component" value="Unassembled WGS sequence"/>
</dbReference>
<dbReference type="AlphaFoldDB" id="A0A7Y7Y5K5"/>
<keyword evidence="8 12" id="KW-0418">Kinase</keyword>
<proteinExistence type="predicted"/>
<accession>A0A7Y7Y5K5</accession>
<organism evidence="12 13">
    <name type="scientific">Pseudomonas gingeri</name>
    <dbReference type="NCBI Taxonomy" id="117681"/>
    <lineage>
        <taxon>Bacteria</taxon>
        <taxon>Pseudomonadati</taxon>
        <taxon>Pseudomonadota</taxon>
        <taxon>Gammaproteobacteria</taxon>
        <taxon>Pseudomonadales</taxon>
        <taxon>Pseudomonadaceae</taxon>
        <taxon>Pseudomonas</taxon>
    </lineage>
</organism>
<dbReference type="Gene3D" id="1.10.287.130">
    <property type="match status" value="1"/>
</dbReference>
<dbReference type="SUPFAM" id="SSF47384">
    <property type="entry name" value="Homodimeric domain of signal transducing histidine kinase"/>
    <property type="match status" value="1"/>
</dbReference>
<evidence type="ECO:0000256" key="5">
    <source>
        <dbReference type="ARBA" id="ARBA00022553"/>
    </source>
</evidence>
<evidence type="ECO:0000256" key="4">
    <source>
        <dbReference type="ARBA" id="ARBA00022475"/>
    </source>
</evidence>
<evidence type="ECO:0000259" key="11">
    <source>
        <dbReference type="PROSITE" id="PS50109"/>
    </source>
</evidence>
<dbReference type="GO" id="GO:0005524">
    <property type="term" value="F:ATP binding"/>
    <property type="evidence" value="ECO:0007669"/>
    <property type="project" value="UniProtKB-KW"/>
</dbReference>
<keyword evidence="9" id="KW-0067">ATP-binding</keyword>
<name>A0A7Y7Y5K5_9PSED</name>
<comment type="catalytic activity">
    <reaction evidence="1">
        <text>ATP + protein L-histidine = ADP + protein N-phospho-L-histidine.</text>
        <dbReference type="EC" id="2.7.13.3"/>
    </reaction>
</comment>
<keyword evidence="5" id="KW-0597">Phosphoprotein</keyword>
<evidence type="ECO:0000256" key="9">
    <source>
        <dbReference type="ARBA" id="ARBA00022840"/>
    </source>
</evidence>
<dbReference type="InterPro" id="IPR003661">
    <property type="entry name" value="HisK_dim/P_dom"/>
</dbReference>
<dbReference type="InterPro" id="IPR004358">
    <property type="entry name" value="Sig_transdc_His_kin-like_C"/>
</dbReference>
<dbReference type="SUPFAM" id="SSF55874">
    <property type="entry name" value="ATPase domain of HSP90 chaperone/DNA topoisomerase II/histidine kinase"/>
    <property type="match status" value="1"/>
</dbReference>